<organism evidence="2 3">
    <name type="scientific">Luteitalea pratensis</name>
    <dbReference type="NCBI Taxonomy" id="1855912"/>
    <lineage>
        <taxon>Bacteria</taxon>
        <taxon>Pseudomonadati</taxon>
        <taxon>Acidobacteriota</taxon>
        <taxon>Vicinamibacteria</taxon>
        <taxon>Vicinamibacterales</taxon>
        <taxon>Vicinamibacteraceae</taxon>
        <taxon>Luteitalea</taxon>
    </lineage>
</organism>
<evidence type="ECO:0000256" key="1">
    <source>
        <dbReference type="SAM" id="SignalP"/>
    </source>
</evidence>
<evidence type="ECO:0000313" key="2">
    <source>
        <dbReference type="EMBL" id="AMY08188.1"/>
    </source>
</evidence>
<feature type="signal peptide" evidence="1">
    <location>
        <begin position="1"/>
        <end position="23"/>
    </location>
</feature>
<reference evidence="3" key="2">
    <citation type="submission" date="2016-04" db="EMBL/GenBank/DDBJ databases">
        <title>First Complete Genome Sequence of a Subdivision 6 Acidobacterium.</title>
        <authorList>
            <person name="Huang S."/>
            <person name="Vieira S."/>
            <person name="Bunk B."/>
            <person name="Riedel T."/>
            <person name="Sproeer C."/>
            <person name="Overmann J."/>
        </authorList>
    </citation>
    <scope>NUCLEOTIDE SEQUENCE [LARGE SCALE GENOMIC DNA]</scope>
    <source>
        <strain evidence="3">DSM 100886 HEG_-6_39</strain>
    </source>
</reference>
<keyword evidence="1" id="KW-0732">Signal</keyword>
<name>A0A143PJE9_LUTPR</name>
<dbReference type="OrthoDB" id="113450at2"/>
<proteinExistence type="predicted"/>
<gene>
    <name evidence="2" type="ORF">LuPra_01380</name>
</gene>
<dbReference type="Proteomes" id="UP000076079">
    <property type="component" value="Chromosome"/>
</dbReference>
<accession>A0A143PJE9</accession>
<reference evidence="2 3" key="1">
    <citation type="journal article" date="2016" name="Genome Announc.">
        <title>First Complete Genome Sequence of a Subdivision 6 Acidobacterium Strain.</title>
        <authorList>
            <person name="Huang S."/>
            <person name="Vieira S."/>
            <person name="Bunk B."/>
            <person name="Riedel T."/>
            <person name="Sproer C."/>
            <person name="Overmann J."/>
        </authorList>
    </citation>
    <scope>NUCLEOTIDE SEQUENCE [LARGE SCALE GENOMIC DNA]</scope>
    <source>
        <strain evidence="3">DSM 100886 HEG_-6_39</strain>
    </source>
</reference>
<keyword evidence="3" id="KW-1185">Reference proteome</keyword>
<feature type="chain" id="PRO_5007511461" evidence="1">
    <location>
        <begin position="24"/>
        <end position="427"/>
    </location>
</feature>
<evidence type="ECO:0000313" key="3">
    <source>
        <dbReference type="Proteomes" id="UP000076079"/>
    </source>
</evidence>
<protein>
    <submittedName>
        <fullName evidence="2">Uncharacterized protein</fullName>
    </submittedName>
</protein>
<dbReference type="EMBL" id="CP015136">
    <property type="protein sequence ID" value="AMY08188.1"/>
    <property type="molecule type" value="Genomic_DNA"/>
</dbReference>
<sequence length="427" mass="45094" precursor="true">MPLYRMVTGCTLLILGLTSSANAQTVAPAGTARALFERIFFIGGDTGTQSSDISRAQAVETADLVADGVAVAAGTAPRLSSAGFSFTIDNVTGEPKLRSNSFGSLYVERALTNGRGVWSLGFSYQRASYDQVQGQSFEGIPVWEERGTFPDGEQIFSGYYAVFDVDTDVAMTAFSYGITDRLDIAASIPLMHVDVQGQGVRRYQVRRDWLIDPGLEAGYPGGEGEIEITSGTATSTGLGDIGLAAKFGLTSSDRGGVAVVGEVRLPTGDHDNFRGAGKTTIRGGLVTSAMLGNSTAVHGNAGFTGAGAANGFTYAAGIDQVLLGSRLTVSFNLIGDVLQDMPTSLDEIVVLHIPIPQPPGPRDRDVTVRQFAFLDTGAVSMMRGAVSAKFHLVNQWLLVGSALFRMNDNGVQAKVAPMIGLEKTWTR</sequence>
<dbReference type="AlphaFoldDB" id="A0A143PJE9"/>
<dbReference type="RefSeq" id="WP_157898830.1">
    <property type="nucleotide sequence ID" value="NZ_CP015136.1"/>
</dbReference>
<dbReference type="KEGG" id="abac:LuPra_01380"/>